<dbReference type="OrthoDB" id="7786253at2759"/>
<feature type="compositionally biased region" description="Polar residues" evidence="1">
    <location>
        <begin position="37"/>
        <end position="47"/>
    </location>
</feature>
<proteinExistence type="predicted"/>
<dbReference type="GO" id="GO:0008720">
    <property type="term" value="F:D-lactate dehydrogenase (NAD+) activity"/>
    <property type="evidence" value="ECO:0007669"/>
    <property type="project" value="TreeGrafter"/>
</dbReference>
<dbReference type="InterPro" id="IPR016166">
    <property type="entry name" value="FAD-bd_PCMH"/>
</dbReference>
<dbReference type="eggNOG" id="KOG1231">
    <property type="taxonomic scope" value="Eukaryota"/>
</dbReference>
<dbReference type="GO" id="GO:0005739">
    <property type="term" value="C:mitochondrion"/>
    <property type="evidence" value="ECO:0007669"/>
    <property type="project" value="TreeGrafter"/>
</dbReference>
<dbReference type="STRING" id="1173701.A0A066XYV2"/>
<dbReference type="InterPro" id="IPR016169">
    <property type="entry name" value="FAD-bd_PCMH_sub2"/>
</dbReference>
<dbReference type="PROSITE" id="PS51387">
    <property type="entry name" value="FAD_PCMH"/>
    <property type="match status" value="1"/>
</dbReference>
<dbReference type="PANTHER" id="PTHR11748">
    <property type="entry name" value="D-LACTATE DEHYDROGENASE"/>
    <property type="match status" value="1"/>
</dbReference>
<organism evidence="3 4">
    <name type="scientific">Colletotrichum sublineola</name>
    <name type="common">Sorghum anthracnose fungus</name>
    <dbReference type="NCBI Taxonomy" id="1173701"/>
    <lineage>
        <taxon>Eukaryota</taxon>
        <taxon>Fungi</taxon>
        <taxon>Dikarya</taxon>
        <taxon>Ascomycota</taxon>
        <taxon>Pezizomycotina</taxon>
        <taxon>Sordariomycetes</taxon>
        <taxon>Hypocreomycetidae</taxon>
        <taxon>Glomerellales</taxon>
        <taxon>Glomerellaceae</taxon>
        <taxon>Colletotrichum</taxon>
        <taxon>Colletotrichum graminicola species complex</taxon>
    </lineage>
</organism>
<keyword evidence="4" id="KW-1185">Reference proteome</keyword>
<dbReference type="InterPro" id="IPR036318">
    <property type="entry name" value="FAD-bd_PCMH-like_sf"/>
</dbReference>
<evidence type="ECO:0000313" key="4">
    <source>
        <dbReference type="Proteomes" id="UP000027238"/>
    </source>
</evidence>
<dbReference type="InterPro" id="IPR006094">
    <property type="entry name" value="Oxid_FAD_bind_N"/>
</dbReference>
<sequence length="205" mass="22051">MAFRAFARYGARPRSTAPCRTPARRHRPSGPAFGSPRSGNLLHTASSESSKRGGRFIALQVLALGAIPLLAGYLLGRSASSAPSAASQGKLSRVEFANRRQMLRAADEISEALGKDAVSFDEDEIEMHGHSDWSTSNSSGRPVAIVYPRTTEDVSKIAKICNRRSVPMVPFGAGSSIEGNFSSPYSGICIDFVHMDKIIAFHPDE</sequence>
<protein>
    <submittedName>
        <fullName evidence="3">Putative glycolate oxidase</fullName>
    </submittedName>
</protein>
<dbReference type="HOGENOM" id="CLU_1337436_0_0_1"/>
<comment type="caution">
    <text evidence="3">The sequence shown here is derived from an EMBL/GenBank/DDBJ whole genome shotgun (WGS) entry which is preliminary data.</text>
</comment>
<evidence type="ECO:0000256" key="1">
    <source>
        <dbReference type="SAM" id="MobiDB-lite"/>
    </source>
</evidence>
<dbReference type="Proteomes" id="UP000027238">
    <property type="component" value="Unassembled WGS sequence"/>
</dbReference>
<name>A0A066XYV2_COLSU</name>
<dbReference type="GO" id="GO:0071949">
    <property type="term" value="F:FAD binding"/>
    <property type="evidence" value="ECO:0007669"/>
    <property type="project" value="InterPro"/>
</dbReference>
<reference evidence="4" key="1">
    <citation type="journal article" date="2014" name="Genome Announc.">
        <title>Draft genome sequence of Colletotrichum sublineola, a destructive pathogen of cultivated sorghum.</title>
        <authorList>
            <person name="Baroncelli R."/>
            <person name="Sanz-Martin J.M."/>
            <person name="Rech G.E."/>
            <person name="Sukno S.A."/>
            <person name="Thon M.R."/>
        </authorList>
    </citation>
    <scope>NUCLEOTIDE SEQUENCE [LARGE SCALE GENOMIC DNA]</scope>
    <source>
        <strain evidence="4">TX430BB</strain>
    </source>
</reference>
<evidence type="ECO:0000259" key="2">
    <source>
        <dbReference type="PROSITE" id="PS51387"/>
    </source>
</evidence>
<feature type="domain" description="FAD-binding PCMH-type" evidence="2">
    <location>
        <begin position="138"/>
        <end position="205"/>
    </location>
</feature>
<gene>
    <name evidence="3" type="ORF">CSUB01_09964</name>
</gene>
<dbReference type="GO" id="GO:0004458">
    <property type="term" value="F:D-lactate dehydrogenase (cytochrome) activity"/>
    <property type="evidence" value="ECO:0007669"/>
    <property type="project" value="TreeGrafter"/>
</dbReference>
<dbReference type="Gene3D" id="3.30.465.10">
    <property type="match status" value="1"/>
</dbReference>
<evidence type="ECO:0000313" key="3">
    <source>
        <dbReference type="EMBL" id="KDN70966.1"/>
    </source>
</evidence>
<dbReference type="PANTHER" id="PTHR11748:SF83">
    <property type="entry name" value="DEHYDROGENASE (CYTOCHROME), PUTATIVE (AFU_ORTHOLOGUE AFUA_1G17520)-RELATED"/>
    <property type="match status" value="1"/>
</dbReference>
<dbReference type="EMBL" id="JMSE01000273">
    <property type="protein sequence ID" value="KDN70966.1"/>
    <property type="molecule type" value="Genomic_DNA"/>
</dbReference>
<dbReference type="AlphaFoldDB" id="A0A066XYV2"/>
<dbReference type="GO" id="GO:1903457">
    <property type="term" value="P:lactate catabolic process"/>
    <property type="evidence" value="ECO:0007669"/>
    <property type="project" value="TreeGrafter"/>
</dbReference>
<dbReference type="Pfam" id="PF01565">
    <property type="entry name" value="FAD_binding_4"/>
    <property type="match status" value="1"/>
</dbReference>
<accession>A0A066XYV2</accession>
<dbReference type="SUPFAM" id="SSF56176">
    <property type="entry name" value="FAD-binding/transporter-associated domain-like"/>
    <property type="match status" value="1"/>
</dbReference>
<feature type="region of interest" description="Disordered" evidence="1">
    <location>
        <begin position="1"/>
        <end position="47"/>
    </location>
</feature>